<dbReference type="PRINTS" id="PR01438">
    <property type="entry name" value="UNVRSLSTRESS"/>
</dbReference>
<organism evidence="3 4">
    <name type="scientific">Rhodococcus erythropolis</name>
    <name type="common">Arthrobacter picolinophilus</name>
    <dbReference type="NCBI Taxonomy" id="1833"/>
    <lineage>
        <taxon>Bacteria</taxon>
        <taxon>Bacillati</taxon>
        <taxon>Actinomycetota</taxon>
        <taxon>Actinomycetes</taxon>
        <taxon>Mycobacteriales</taxon>
        <taxon>Nocardiaceae</taxon>
        <taxon>Rhodococcus</taxon>
        <taxon>Rhodococcus erythropolis group</taxon>
    </lineage>
</organism>
<dbReference type="RefSeq" id="WP_042952793.1">
    <property type="nucleotide sequence ID" value="NZ_WIDN01000058.1"/>
</dbReference>
<sequence>MNTLAGHQDVVAGIDGSEASTAAARWAASVANAVNSRLILAHALPQEGPIYSPAAVMLQSQFLSQIREDGEAIVDAAAAVISAEFPELTIESEIAPGPASTHILESSGTARLIVMGSTGSGALRSRLLGSTALKVANHATCPVTVWRGSAENPGPDQRPVIVGVDGSALSKKAVEYAFRYADQFDAPLIAVHTWQGSSTFREGGAGILIDWEAVEQEESALLAENLAGMADQYPDVPVTRISEPGAAAPVMLKYADDAQLIVVGSHGRSAMAAAVMGSTSQNLLHHAPGPVMICRA</sequence>
<evidence type="ECO:0000256" key="1">
    <source>
        <dbReference type="ARBA" id="ARBA00008791"/>
    </source>
</evidence>
<proteinExistence type="inferred from homology"/>
<name>A0A0C2ZR61_RHOER</name>
<evidence type="ECO:0000313" key="4">
    <source>
        <dbReference type="Proteomes" id="UP000325576"/>
    </source>
</evidence>
<comment type="similarity">
    <text evidence="1">Belongs to the universal stress protein A family.</text>
</comment>
<dbReference type="Gene3D" id="3.40.50.620">
    <property type="entry name" value="HUPs"/>
    <property type="match status" value="2"/>
</dbReference>
<accession>A0A0C2ZR61</accession>
<dbReference type="Proteomes" id="UP000325576">
    <property type="component" value="Unassembled WGS sequence"/>
</dbReference>
<reference evidence="3 4" key="1">
    <citation type="journal article" date="2017" name="Poromechanics V (2013)">
        <title>Genomic Characterization of the Arsenic-Tolerant Actinobacterium, &lt;i&gt;Rhodococcus erythropolis&lt;/i&gt; S43.</title>
        <authorList>
            <person name="Retamal-Morales G."/>
            <person name="Mehnert M."/>
            <person name="Schwabe R."/>
            <person name="Tischler D."/>
            <person name="Schloemann M."/>
            <person name="Levican G.J."/>
        </authorList>
    </citation>
    <scope>NUCLEOTIDE SEQUENCE [LARGE SCALE GENOMIC DNA]</scope>
    <source>
        <strain evidence="3 4">S43</strain>
    </source>
</reference>
<feature type="domain" description="UspA" evidence="2">
    <location>
        <begin position="158"/>
        <end position="295"/>
    </location>
</feature>
<evidence type="ECO:0000259" key="2">
    <source>
        <dbReference type="Pfam" id="PF00582"/>
    </source>
</evidence>
<dbReference type="PANTHER" id="PTHR46268">
    <property type="entry name" value="STRESS RESPONSE PROTEIN NHAX"/>
    <property type="match status" value="1"/>
</dbReference>
<dbReference type="InterPro" id="IPR006015">
    <property type="entry name" value="Universal_stress_UspA"/>
</dbReference>
<dbReference type="InterPro" id="IPR006016">
    <property type="entry name" value="UspA"/>
</dbReference>
<dbReference type="AlphaFoldDB" id="A0A0C2ZR61"/>
<dbReference type="EMBL" id="MRBO01000339">
    <property type="protein sequence ID" value="KAB2585380.1"/>
    <property type="molecule type" value="Genomic_DNA"/>
</dbReference>
<dbReference type="SUPFAM" id="SSF52402">
    <property type="entry name" value="Adenine nucleotide alpha hydrolases-like"/>
    <property type="match status" value="2"/>
</dbReference>
<dbReference type="Pfam" id="PF00582">
    <property type="entry name" value="Usp"/>
    <property type="match status" value="2"/>
</dbReference>
<feature type="domain" description="UspA" evidence="2">
    <location>
        <begin position="9"/>
        <end position="146"/>
    </location>
</feature>
<protein>
    <submittedName>
        <fullName evidence="3">Universal stress protein</fullName>
    </submittedName>
</protein>
<gene>
    <name evidence="3" type="ORF">BS297_10720</name>
</gene>
<dbReference type="InterPro" id="IPR014729">
    <property type="entry name" value="Rossmann-like_a/b/a_fold"/>
</dbReference>
<dbReference type="PANTHER" id="PTHR46268:SF6">
    <property type="entry name" value="UNIVERSAL STRESS PROTEIN UP12"/>
    <property type="match status" value="1"/>
</dbReference>
<evidence type="ECO:0000313" key="3">
    <source>
        <dbReference type="EMBL" id="KAB2585380.1"/>
    </source>
</evidence>
<comment type="caution">
    <text evidence="3">The sequence shown here is derived from an EMBL/GenBank/DDBJ whole genome shotgun (WGS) entry which is preliminary data.</text>
</comment>